<dbReference type="PATRIC" id="fig|1423808.3.peg.363"/>
<evidence type="ECO:0000259" key="8">
    <source>
        <dbReference type="PROSITE" id="PS51100"/>
    </source>
</evidence>
<dbReference type="AlphaFoldDB" id="A0A0R1LC69"/>
<feature type="domain" description="PTS EIIB type-3" evidence="8">
    <location>
        <begin position="1"/>
        <end position="105"/>
    </location>
</feature>
<keyword evidence="4" id="KW-0808">Transferase</keyword>
<evidence type="ECO:0000256" key="6">
    <source>
        <dbReference type="ARBA" id="ARBA00022777"/>
    </source>
</evidence>
<keyword evidence="3" id="KW-0762">Sugar transport</keyword>
<keyword evidence="10" id="KW-1185">Reference proteome</keyword>
<dbReference type="SUPFAM" id="SSF52794">
    <property type="entry name" value="PTS system IIB component-like"/>
    <property type="match status" value="1"/>
</dbReference>
<evidence type="ECO:0000313" key="10">
    <source>
        <dbReference type="Proteomes" id="UP000051581"/>
    </source>
</evidence>
<dbReference type="RefSeq" id="WP_057823134.1">
    <property type="nucleotide sequence ID" value="NZ_AZEA01000001.1"/>
</dbReference>
<dbReference type="InterPro" id="IPR003501">
    <property type="entry name" value="PTS_EIIB_2/3"/>
</dbReference>
<dbReference type="Pfam" id="PF02302">
    <property type="entry name" value="PTS_IIB"/>
    <property type="match status" value="1"/>
</dbReference>
<dbReference type="EMBL" id="AZEA01000001">
    <property type="protein sequence ID" value="KRK90122.1"/>
    <property type="molecule type" value="Genomic_DNA"/>
</dbReference>
<protein>
    <recommendedName>
        <fullName evidence="8">PTS EIIB type-3 domain-containing protein</fullName>
    </recommendedName>
</protein>
<evidence type="ECO:0000256" key="7">
    <source>
        <dbReference type="PROSITE-ProRule" id="PRU00423"/>
    </source>
</evidence>
<keyword evidence="1" id="KW-0813">Transport</keyword>
<evidence type="ECO:0000313" key="9">
    <source>
        <dbReference type="EMBL" id="KRK90122.1"/>
    </source>
</evidence>
<dbReference type="GO" id="GO:0016301">
    <property type="term" value="F:kinase activity"/>
    <property type="evidence" value="ECO:0007669"/>
    <property type="project" value="UniProtKB-KW"/>
</dbReference>
<name>A0A0R1LC69_9LACO</name>
<keyword evidence="6" id="KW-0418">Kinase</keyword>
<dbReference type="PROSITE" id="PS51100">
    <property type="entry name" value="PTS_EIIB_TYPE_3"/>
    <property type="match status" value="1"/>
</dbReference>
<evidence type="ECO:0000256" key="1">
    <source>
        <dbReference type="ARBA" id="ARBA00022448"/>
    </source>
</evidence>
<evidence type="ECO:0000256" key="5">
    <source>
        <dbReference type="ARBA" id="ARBA00022683"/>
    </source>
</evidence>
<sequence>MKKVLVVCESGISSHFLVKAAQPFIELYDAQLELIPTNIDNVSNYLNTDIEFVLVAPQASYHDEELQQVGETVPVETIPDDIYGWRNGEKLVKFVMEKSTPVEAV</sequence>
<dbReference type="PANTHER" id="PTHR34581:SF2">
    <property type="entry name" value="PTS SYSTEM N,N'-DIACETYLCHITOBIOSE-SPECIFIC EIIB COMPONENT"/>
    <property type="match status" value="1"/>
</dbReference>
<dbReference type="Proteomes" id="UP000051581">
    <property type="component" value="Unassembled WGS sequence"/>
</dbReference>
<dbReference type="GO" id="GO:0009401">
    <property type="term" value="P:phosphoenolpyruvate-dependent sugar phosphotransferase system"/>
    <property type="evidence" value="ECO:0007669"/>
    <property type="project" value="UniProtKB-KW"/>
</dbReference>
<feature type="modified residue" description="Phosphocysteine; by EIIA" evidence="7">
    <location>
        <position position="8"/>
    </location>
</feature>
<dbReference type="InterPro" id="IPR051819">
    <property type="entry name" value="PTS_sugar-specific_EIIB"/>
</dbReference>
<gene>
    <name evidence="9" type="ORF">FD17_GL000364</name>
</gene>
<keyword evidence="5" id="KW-0598">Phosphotransferase system</keyword>
<evidence type="ECO:0000256" key="2">
    <source>
        <dbReference type="ARBA" id="ARBA00022553"/>
    </source>
</evidence>
<proteinExistence type="predicted"/>
<dbReference type="InterPro" id="IPR013012">
    <property type="entry name" value="PTS_EIIB_3"/>
</dbReference>
<dbReference type="OrthoDB" id="9808134at2"/>
<dbReference type="GO" id="GO:0008982">
    <property type="term" value="F:protein-N(PI)-phosphohistidine-sugar phosphotransferase activity"/>
    <property type="evidence" value="ECO:0007669"/>
    <property type="project" value="InterPro"/>
</dbReference>
<evidence type="ECO:0000256" key="3">
    <source>
        <dbReference type="ARBA" id="ARBA00022597"/>
    </source>
</evidence>
<organism evidence="9 10">
    <name type="scientific">Lentilactobacillus sunkii DSM 19904</name>
    <dbReference type="NCBI Taxonomy" id="1423808"/>
    <lineage>
        <taxon>Bacteria</taxon>
        <taxon>Bacillati</taxon>
        <taxon>Bacillota</taxon>
        <taxon>Bacilli</taxon>
        <taxon>Lactobacillales</taxon>
        <taxon>Lactobacillaceae</taxon>
        <taxon>Lentilactobacillus</taxon>
    </lineage>
</organism>
<keyword evidence="2" id="KW-0597">Phosphoprotein</keyword>
<accession>A0A0R1LC69</accession>
<dbReference type="InterPro" id="IPR036095">
    <property type="entry name" value="PTS_EIIB-like_sf"/>
</dbReference>
<comment type="caution">
    <text evidence="9">The sequence shown here is derived from an EMBL/GenBank/DDBJ whole genome shotgun (WGS) entry which is preliminary data.</text>
</comment>
<evidence type="ECO:0000256" key="4">
    <source>
        <dbReference type="ARBA" id="ARBA00022679"/>
    </source>
</evidence>
<dbReference type="PANTHER" id="PTHR34581">
    <property type="entry name" value="PTS SYSTEM N,N'-DIACETYLCHITOBIOSE-SPECIFIC EIIB COMPONENT"/>
    <property type="match status" value="1"/>
</dbReference>
<dbReference type="Gene3D" id="3.40.50.2300">
    <property type="match status" value="1"/>
</dbReference>
<reference evidence="9 10" key="1">
    <citation type="journal article" date="2015" name="Genome Announc.">
        <title>Expanding the biotechnology potential of lactobacilli through comparative genomics of 213 strains and associated genera.</title>
        <authorList>
            <person name="Sun Z."/>
            <person name="Harris H.M."/>
            <person name="McCann A."/>
            <person name="Guo C."/>
            <person name="Argimon S."/>
            <person name="Zhang W."/>
            <person name="Yang X."/>
            <person name="Jeffery I.B."/>
            <person name="Cooney J.C."/>
            <person name="Kagawa T.F."/>
            <person name="Liu W."/>
            <person name="Song Y."/>
            <person name="Salvetti E."/>
            <person name="Wrobel A."/>
            <person name="Rasinkangas P."/>
            <person name="Parkhill J."/>
            <person name="Rea M.C."/>
            <person name="O'Sullivan O."/>
            <person name="Ritari J."/>
            <person name="Douillard F.P."/>
            <person name="Paul Ross R."/>
            <person name="Yang R."/>
            <person name="Briner A.E."/>
            <person name="Felis G.E."/>
            <person name="de Vos W.M."/>
            <person name="Barrangou R."/>
            <person name="Klaenhammer T.R."/>
            <person name="Caufield P.W."/>
            <person name="Cui Y."/>
            <person name="Zhang H."/>
            <person name="O'Toole P.W."/>
        </authorList>
    </citation>
    <scope>NUCLEOTIDE SEQUENCE [LARGE SCALE GENOMIC DNA]</scope>
    <source>
        <strain evidence="9 10">DSM 19904</strain>
    </source>
</reference>